<comment type="caution">
    <text evidence="8">The sequence shown here is derived from an EMBL/GenBank/DDBJ whole genome shotgun (WGS) entry which is preliminary data.</text>
</comment>
<dbReference type="InterPro" id="IPR023464">
    <property type="entry name" value="Rpo12"/>
</dbReference>
<keyword evidence="2" id="KW-0963">Cytoplasm</keyword>
<gene>
    <name evidence="8" type="ORF">LCGC14_0385600</name>
</gene>
<organism evidence="8">
    <name type="scientific">marine sediment metagenome</name>
    <dbReference type="NCBI Taxonomy" id="412755"/>
    <lineage>
        <taxon>unclassified sequences</taxon>
        <taxon>metagenomes</taxon>
        <taxon>ecological metagenomes</taxon>
    </lineage>
</organism>
<dbReference type="GO" id="GO:0003899">
    <property type="term" value="F:DNA-directed RNA polymerase activity"/>
    <property type="evidence" value="ECO:0007669"/>
    <property type="project" value="InterPro"/>
</dbReference>
<proteinExistence type="inferred from homology"/>
<dbReference type="Gene3D" id="2.20.28.30">
    <property type="entry name" value="RNA polymerase ii, chain L"/>
    <property type="match status" value="1"/>
</dbReference>
<dbReference type="SUPFAM" id="SSF63393">
    <property type="entry name" value="RNA polymerase subunits"/>
    <property type="match status" value="1"/>
</dbReference>
<evidence type="ECO:0000256" key="5">
    <source>
        <dbReference type="ARBA" id="ARBA00022723"/>
    </source>
</evidence>
<evidence type="ECO:0000256" key="7">
    <source>
        <dbReference type="ARBA" id="ARBA00023163"/>
    </source>
</evidence>
<keyword evidence="6" id="KW-0862">Zinc</keyword>
<dbReference type="HAMAP" id="MF_00615">
    <property type="entry name" value="RNApol_arch_Rpo12"/>
    <property type="match status" value="1"/>
</dbReference>
<evidence type="ECO:0000256" key="1">
    <source>
        <dbReference type="ARBA" id="ARBA00022478"/>
    </source>
</evidence>
<name>A0A0F9WA02_9ZZZZ</name>
<dbReference type="InterPro" id="IPR029040">
    <property type="entry name" value="RPABC4/Spt4"/>
</dbReference>
<keyword evidence="5" id="KW-0479">Metal-binding</keyword>
<protein>
    <recommendedName>
        <fullName evidence="9">RNA polymerase Rbp10</fullName>
    </recommendedName>
</protein>
<dbReference type="Pfam" id="PF03604">
    <property type="entry name" value="Zn_ribbon_RPAB4"/>
    <property type="match status" value="1"/>
</dbReference>
<accession>A0A0F9WA02</accession>
<dbReference type="SMART" id="SM00659">
    <property type="entry name" value="RPOLCX"/>
    <property type="match status" value="1"/>
</dbReference>
<keyword evidence="7" id="KW-0804">Transcription</keyword>
<dbReference type="InterPro" id="IPR006591">
    <property type="entry name" value="RNAP_P/RPABC4"/>
</dbReference>
<dbReference type="GO" id="GO:0006351">
    <property type="term" value="P:DNA-templated transcription"/>
    <property type="evidence" value="ECO:0007669"/>
    <property type="project" value="InterPro"/>
</dbReference>
<dbReference type="AlphaFoldDB" id="A0A0F9WA02"/>
<evidence type="ECO:0000256" key="4">
    <source>
        <dbReference type="ARBA" id="ARBA00022695"/>
    </source>
</evidence>
<keyword evidence="3" id="KW-0808">Transferase</keyword>
<sequence length="49" mass="5610">MKYVCARKSCGKEVSKKELSALPGIKCSHCGFRILYKKRPDVIKRIKVL</sequence>
<reference evidence="8" key="1">
    <citation type="journal article" date="2015" name="Nature">
        <title>Complex archaea that bridge the gap between prokaryotes and eukaryotes.</title>
        <authorList>
            <person name="Spang A."/>
            <person name="Saw J.H."/>
            <person name="Jorgensen S.L."/>
            <person name="Zaremba-Niedzwiedzka K."/>
            <person name="Martijn J."/>
            <person name="Lind A.E."/>
            <person name="van Eijk R."/>
            <person name="Schleper C."/>
            <person name="Guy L."/>
            <person name="Ettema T.J."/>
        </authorList>
    </citation>
    <scope>NUCLEOTIDE SEQUENCE</scope>
</reference>
<dbReference type="GO" id="GO:0000428">
    <property type="term" value="C:DNA-directed RNA polymerase complex"/>
    <property type="evidence" value="ECO:0007669"/>
    <property type="project" value="UniProtKB-KW"/>
</dbReference>
<evidence type="ECO:0000256" key="3">
    <source>
        <dbReference type="ARBA" id="ARBA00022679"/>
    </source>
</evidence>
<dbReference type="EMBL" id="LAZR01000318">
    <property type="protein sequence ID" value="KKN74933.1"/>
    <property type="molecule type" value="Genomic_DNA"/>
</dbReference>
<evidence type="ECO:0000313" key="8">
    <source>
        <dbReference type="EMBL" id="KKN74933.1"/>
    </source>
</evidence>
<keyword evidence="4" id="KW-0548">Nucleotidyltransferase</keyword>
<evidence type="ECO:0000256" key="6">
    <source>
        <dbReference type="ARBA" id="ARBA00022833"/>
    </source>
</evidence>
<dbReference type="GO" id="GO:0046872">
    <property type="term" value="F:metal ion binding"/>
    <property type="evidence" value="ECO:0007669"/>
    <property type="project" value="UniProtKB-KW"/>
</dbReference>
<dbReference type="GO" id="GO:0003677">
    <property type="term" value="F:DNA binding"/>
    <property type="evidence" value="ECO:0007669"/>
    <property type="project" value="InterPro"/>
</dbReference>
<evidence type="ECO:0008006" key="9">
    <source>
        <dbReference type="Google" id="ProtNLM"/>
    </source>
</evidence>
<evidence type="ECO:0000256" key="2">
    <source>
        <dbReference type="ARBA" id="ARBA00022490"/>
    </source>
</evidence>
<keyword evidence="1" id="KW-0240">DNA-directed RNA polymerase</keyword>